<dbReference type="InterPro" id="IPR017441">
    <property type="entry name" value="Protein_kinase_ATP_BS"/>
</dbReference>
<dbReference type="FunFam" id="1.10.510.10:FF:000240">
    <property type="entry name" value="Lectin-domain containing receptor kinase A4.3"/>
    <property type="match status" value="1"/>
</dbReference>
<accession>A0A5J9WMQ0</accession>
<feature type="non-terminal residue" evidence="17">
    <location>
        <position position="562"/>
    </location>
</feature>
<evidence type="ECO:0000256" key="4">
    <source>
        <dbReference type="ARBA" id="ARBA00022475"/>
    </source>
</evidence>
<dbReference type="InterPro" id="IPR000719">
    <property type="entry name" value="Prot_kinase_dom"/>
</dbReference>
<sequence length="562" mass="62772">MAAKGASGNRSRKKDKEGKVKQEFFDEDEYSVDTADPVREYFGIQPDDISQKLLFVSVEKVKRDVYVDKMYLATSTTAFLLRKNDFKISATANGNIYVCTATEGDAKVLDGQVFTAFSGFVRFKAQDNVEPEFSNVYKPEEAAFKLFTSNVHLGISALMFARVLAAPDTPGWELDDGPPRDKWKLIKLIMMVASGSIASTLALLLCLGVSCAYFLQGRKRRTKSIGSLSFFRGEAVEIVELEQGTGPKRFSYDELATATGNFSDNRKLGEGGFGSVYQGFLEELNLPVAVKRVSKNSRQDWKEFMSEVKIISRLRHRNLVVLIGWCYDGVGDNLLLVYELMHNGSVDSHLYQLDPKKQLAWSTRYKIVLGLGSALVYLHHDTEQSVLHRDIKPSNVMRDASFGAKLGDFGLARVIDDDARRSRTTTPSGTTGYMDPECIATGRTSVESDVYSFGVVLLEIACGRCPVVTLQNGSTVHLVQRVWELYGAGRLLDAADARLARDYDVQEMERVMTVGLWYTRTGASGRPFGTPSTCYGFTRHCRASQRLCLQSPRTWRCRLVHH</sequence>
<dbReference type="Pfam" id="PF00069">
    <property type="entry name" value="Pkinase"/>
    <property type="match status" value="1"/>
</dbReference>
<reference evidence="17 18" key="1">
    <citation type="journal article" date="2019" name="Sci. Rep.">
        <title>A high-quality genome of Eragrostis curvula grass provides insights into Poaceae evolution and supports new strategies to enhance forage quality.</title>
        <authorList>
            <person name="Carballo J."/>
            <person name="Santos B.A.C.M."/>
            <person name="Zappacosta D."/>
            <person name="Garbus I."/>
            <person name="Selva J.P."/>
            <person name="Gallo C.A."/>
            <person name="Diaz A."/>
            <person name="Albertini E."/>
            <person name="Caccamo M."/>
            <person name="Echenique V."/>
        </authorList>
    </citation>
    <scope>NUCLEOTIDE SEQUENCE [LARGE SCALE GENOMIC DNA]</scope>
    <source>
        <strain evidence="18">cv. Victoria</strain>
        <tissue evidence="17">Leaf</tissue>
    </source>
</reference>
<keyword evidence="6" id="KW-0732">Signal</keyword>
<keyword evidence="5 15" id="KW-0812">Transmembrane</keyword>
<evidence type="ECO:0000256" key="2">
    <source>
        <dbReference type="ARBA" id="ARBA00008536"/>
    </source>
</evidence>
<name>A0A5J9WMQ0_9POAL</name>
<evidence type="ECO:0000256" key="13">
    <source>
        <dbReference type="PROSITE-ProRule" id="PRU10141"/>
    </source>
</evidence>
<keyword evidence="4" id="KW-1003">Cell membrane</keyword>
<keyword evidence="8 13" id="KW-0067">ATP-binding</keyword>
<evidence type="ECO:0000256" key="12">
    <source>
        <dbReference type="ARBA" id="ARBA00023180"/>
    </source>
</evidence>
<keyword evidence="12" id="KW-0325">Glycoprotein</keyword>
<dbReference type="FunFam" id="3.30.200.20:FF:000168">
    <property type="entry name" value="L-type lectin-domain containing receptor kinase IX.1"/>
    <property type="match status" value="1"/>
</dbReference>
<dbReference type="SUPFAM" id="SSF56112">
    <property type="entry name" value="Protein kinase-like (PK-like)"/>
    <property type="match status" value="1"/>
</dbReference>
<dbReference type="AlphaFoldDB" id="A0A5J9WMQ0"/>
<keyword evidence="10 15" id="KW-0472">Membrane</keyword>
<feature type="binding site" evidence="13">
    <location>
        <position position="291"/>
    </location>
    <ligand>
        <name>ATP</name>
        <dbReference type="ChEBI" id="CHEBI:30616"/>
    </ligand>
</feature>
<evidence type="ECO:0000256" key="11">
    <source>
        <dbReference type="ARBA" id="ARBA00023170"/>
    </source>
</evidence>
<comment type="similarity">
    <text evidence="2">In the N-terminal section; belongs to the leguminous lectin family.</text>
</comment>
<dbReference type="EMBL" id="RWGY01000002">
    <property type="protein sequence ID" value="TVU49157.1"/>
    <property type="molecule type" value="Genomic_DNA"/>
</dbReference>
<dbReference type="OrthoDB" id="4062651at2759"/>
<comment type="subcellular location">
    <subcellularLocation>
        <location evidence="1">Cell membrane</location>
        <topology evidence="1">Single-pass type I membrane protein</topology>
    </subcellularLocation>
</comment>
<evidence type="ECO:0000256" key="10">
    <source>
        <dbReference type="ARBA" id="ARBA00023136"/>
    </source>
</evidence>
<dbReference type="InterPro" id="IPR050528">
    <property type="entry name" value="L-type_Lectin-RKs"/>
</dbReference>
<evidence type="ECO:0000256" key="8">
    <source>
        <dbReference type="ARBA" id="ARBA00022840"/>
    </source>
</evidence>
<comment type="caution">
    <text evidence="17">The sequence shown here is derived from an EMBL/GenBank/DDBJ whole genome shotgun (WGS) entry which is preliminary data.</text>
</comment>
<gene>
    <name evidence="17" type="ORF">EJB05_00451</name>
</gene>
<dbReference type="Gene3D" id="1.10.510.10">
    <property type="entry name" value="Transferase(Phosphotransferase) domain 1"/>
    <property type="match status" value="1"/>
</dbReference>
<feature type="transmembrane region" description="Helical" evidence="15">
    <location>
        <begin position="185"/>
        <end position="215"/>
    </location>
</feature>
<dbReference type="PROSITE" id="PS00107">
    <property type="entry name" value="PROTEIN_KINASE_ATP"/>
    <property type="match status" value="1"/>
</dbReference>
<keyword evidence="18" id="KW-1185">Reference proteome</keyword>
<feature type="domain" description="Protein kinase" evidence="16">
    <location>
        <begin position="262"/>
        <end position="529"/>
    </location>
</feature>
<evidence type="ECO:0000313" key="18">
    <source>
        <dbReference type="Proteomes" id="UP000324897"/>
    </source>
</evidence>
<dbReference type="GO" id="GO:0005886">
    <property type="term" value="C:plasma membrane"/>
    <property type="evidence" value="ECO:0007669"/>
    <property type="project" value="UniProtKB-SubCell"/>
</dbReference>
<organism evidence="17 18">
    <name type="scientific">Eragrostis curvula</name>
    <name type="common">weeping love grass</name>
    <dbReference type="NCBI Taxonomy" id="38414"/>
    <lineage>
        <taxon>Eukaryota</taxon>
        <taxon>Viridiplantae</taxon>
        <taxon>Streptophyta</taxon>
        <taxon>Embryophyta</taxon>
        <taxon>Tracheophyta</taxon>
        <taxon>Spermatophyta</taxon>
        <taxon>Magnoliopsida</taxon>
        <taxon>Liliopsida</taxon>
        <taxon>Poales</taxon>
        <taxon>Poaceae</taxon>
        <taxon>PACMAD clade</taxon>
        <taxon>Chloridoideae</taxon>
        <taxon>Eragrostideae</taxon>
        <taxon>Eragrostidinae</taxon>
        <taxon>Eragrostis</taxon>
    </lineage>
</organism>
<dbReference type="Proteomes" id="UP000324897">
    <property type="component" value="Chromosome 6"/>
</dbReference>
<comment type="similarity">
    <text evidence="3">In the C-terminal section; belongs to the protein kinase superfamily. Ser/Thr protein kinase family.</text>
</comment>
<evidence type="ECO:0000313" key="17">
    <source>
        <dbReference type="EMBL" id="TVU49157.1"/>
    </source>
</evidence>
<evidence type="ECO:0000256" key="5">
    <source>
        <dbReference type="ARBA" id="ARBA00022692"/>
    </source>
</evidence>
<proteinExistence type="inferred from homology"/>
<dbReference type="GO" id="GO:0002229">
    <property type="term" value="P:defense response to oomycetes"/>
    <property type="evidence" value="ECO:0007669"/>
    <property type="project" value="UniProtKB-ARBA"/>
</dbReference>
<evidence type="ECO:0000256" key="1">
    <source>
        <dbReference type="ARBA" id="ARBA00004251"/>
    </source>
</evidence>
<keyword evidence="9 15" id="KW-1133">Transmembrane helix</keyword>
<evidence type="ECO:0000256" key="6">
    <source>
        <dbReference type="ARBA" id="ARBA00022729"/>
    </source>
</evidence>
<keyword evidence="11" id="KW-0675">Receptor</keyword>
<dbReference type="GO" id="GO:0004672">
    <property type="term" value="F:protein kinase activity"/>
    <property type="evidence" value="ECO:0007669"/>
    <property type="project" value="InterPro"/>
</dbReference>
<evidence type="ECO:0000256" key="9">
    <source>
        <dbReference type="ARBA" id="ARBA00022989"/>
    </source>
</evidence>
<keyword evidence="7 13" id="KW-0547">Nucleotide-binding</keyword>
<dbReference type="InterPro" id="IPR011009">
    <property type="entry name" value="Kinase-like_dom_sf"/>
</dbReference>
<evidence type="ECO:0000259" key="16">
    <source>
        <dbReference type="PROSITE" id="PS50011"/>
    </source>
</evidence>
<evidence type="ECO:0000256" key="7">
    <source>
        <dbReference type="ARBA" id="ARBA00022741"/>
    </source>
</evidence>
<protein>
    <recommendedName>
        <fullName evidence="16">Protein kinase domain-containing protein</fullName>
    </recommendedName>
</protein>
<evidence type="ECO:0000256" key="15">
    <source>
        <dbReference type="SAM" id="Phobius"/>
    </source>
</evidence>
<evidence type="ECO:0000256" key="3">
    <source>
        <dbReference type="ARBA" id="ARBA00010217"/>
    </source>
</evidence>
<dbReference type="GO" id="GO:0005524">
    <property type="term" value="F:ATP binding"/>
    <property type="evidence" value="ECO:0007669"/>
    <property type="project" value="UniProtKB-UniRule"/>
</dbReference>
<feature type="region of interest" description="Disordered" evidence="14">
    <location>
        <begin position="1"/>
        <end position="20"/>
    </location>
</feature>
<dbReference type="PANTHER" id="PTHR27007">
    <property type="match status" value="1"/>
</dbReference>
<dbReference type="SMART" id="SM00220">
    <property type="entry name" value="S_TKc"/>
    <property type="match status" value="1"/>
</dbReference>
<evidence type="ECO:0000256" key="14">
    <source>
        <dbReference type="SAM" id="MobiDB-lite"/>
    </source>
</evidence>
<dbReference type="Gene3D" id="3.30.200.20">
    <property type="entry name" value="Phosphorylase Kinase, domain 1"/>
    <property type="match status" value="1"/>
</dbReference>
<dbReference type="PROSITE" id="PS50011">
    <property type="entry name" value="PROTEIN_KINASE_DOM"/>
    <property type="match status" value="1"/>
</dbReference>
<dbReference type="Gramene" id="TVU49157">
    <property type="protein sequence ID" value="TVU49157"/>
    <property type="gene ID" value="EJB05_00451"/>
</dbReference>